<reference evidence="3" key="2">
    <citation type="submission" date="2020-04" db="EMBL/GenBank/DDBJ databases">
        <authorList>
            <consortium name="NCBI Genome Project"/>
        </authorList>
    </citation>
    <scope>NUCLEOTIDE SEQUENCE</scope>
    <source>
        <strain evidence="3">CBS 304.34</strain>
    </source>
</reference>
<gene>
    <name evidence="1 3" type="ORF">BDZ99DRAFT_570417</name>
</gene>
<evidence type="ECO:0000313" key="2">
    <source>
        <dbReference type="Proteomes" id="UP000504636"/>
    </source>
</evidence>
<evidence type="ECO:0000313" key="3">
    <source>
        <dbReference type="RefSeq" id="XP_033578129.1"/>
    </source>
</evidence>
<organism evidence="1">
    <name type="scientific">Mytilinidion resinicola</name>
    <dbReference type="NCBI Taxonomy" id="574789"/>
    <lineage>
        <taxon>Eukaryota</taxon>
        <taxon>Fungi</taxon>
        <taxon>Dikarya</taxon>
        <taxon>Ascomycota</taxon>
        <taxon>Pezizomycotina</taxon>
        <taxon>Dothideomycetes</taxon>
        <taxon>Pleosporomycetidae</taxon>
        <taxon>Mytilinidiales</taxon>
        <taxon>Mytilinidiaceae</taxon>
        <taxon>Mytilinidion</taxon>
    </lineage>
</organism>
<name>A0A6A6YT74_9PEZI</name>
<dbReference type="GeneID" id="54468879"/>
<sequence length="57" mass="6431">MISGKRRRQCTILRRSELGCLWLHECGQTEGVPLARQRLVDSPLGILQISPHHPAKS</sequence>
<dbReference type="AlphaFoldDB" id="A0A6A6YT74"/>
<evidence type="ECO:0000313" key="1">
    <source>
        <dbReference type="EMBL" id="KAF2811165.1"/>
    </source>
</evidence>
<protein>
    <submittedName>
        <fullName evidence="1 3">Uncharacterized protein</fullName>
    </submittedName>
</protein>
<reference evidence="3" key="3">
    <citation type="submission" date="2025-04" db="UniProtKB">
        <authorList>
            <consortium name="RefSeq"/>
        </authorList>
    </citation>
    <scope>IDENTIFICATION</scope>
    <source>
        <strain evidence="3">CBS 304.34</strain>
    </source>
</reference>
<dbReference type="Proteomes" id="UP000504636">
    <property type="component" value="Unplaced"/>
</dbReference>
<dbReference type="RefSeq" id="XP_033578129.1">
    <property type="nucleotide sequence ID" value="XM_033727986.1"/>
</dbReference>
<reference evidence="1 3" key="1">
    <citation type="journal article" date="2020" name="Stud. Mycol.">
        <title>101 Dothideomycetes genomes: a test case for predicting lifestyles and emergence of pathogens.</title>
        <authorList>
            <person name="Haridas S."/>
            <person name="Albert R."/>
            <person name="Binder M."/>
            <person name="Bloem J."/>
            <person name="Labutti K."/>
            <person name="Salamov A."/>
            <person name="Andreopoulos B."/>
            <person name="Baker S."/>
            <person name="Barry K."/>
            <person name="Bills G."/>
            <person name="Bluhm B."/>
            <person name="Cannon C."/>
            <person name="Castanera R."/>
            <person name="Culley D."/>
            <person name="Daum C."/>
            <person name="Ezra D."/>
            <person name="Gonzalez J."/>
            <person name="Henrissat B."/>
            <person name="Kuo A."/>
            <person name="Liang C."/>
            <person name="Lipzen A."/>
            <person name="Lutzoni F."/>
            <person name="Magnuson J."/>
            <person name="Mondo S."/>
            <person name="Nolan M."/>
            <person name="Ohm R."/>
            <person name="Pangilinan J."/>
            <person name="Park H.-J."/>
            <person name="Ramirez L."/>
            <person name="Alfaro M."/>
            <person name="Sun H."/>
            <person name="Tritt A."/>
            <person name="Yoshinaga Y."/>
            <person name="Zwiers L.-H."/>
            <person name="Turgeon B."/>
            <person name="Goodwin S."/>
            <person name="Spatafora J."/>
            <person name="Crous P."/>
            <person name="Grigoriev I."/>
        </authorList>
    </citation>
    <scope>NUCLEOTIDE SEQUENCE</scope>
    <source>
        <strain evidence="1 3">CBS 304.34</strain>
    </source>
</reference>
<keyword evidence="2" id="KW-1185">Reference proteome</keyword>
<accession>A0A6A6YT74</accession>
<proteinExistence type="predicted"/>
<dbReference type="EMBL" id="MU003699">
    <property type="protein sequence ID" value="KAF2811165.1"/>
    <property type="molecule type" value="Genomic_DNA"/>
</dbReference>